<name>A0A7J6RVE3_PEROL</name>
<dbReference type="InterPro" id="IPR023393">
    <property type="entry name" value="START-like_dom_sf"/>
</dbReference>
<protein>
    <recommendedName>
        <fullName evidence="3">START domain-containing protein</fullName>
    </recommendedName>
</protein>
<evidence type="ECO:0000259" key="3">
    <source>
        <dbReference type="PROSITE" id="PS50848"/>
    </source>
</evidence>
<dbReference type="Proteomes" id="UP000574390">
    <property type="component" value="Unassembled WGS sequence"/>
</dbReference>
<feature type="transmembrane region" description="Helical" evidence="2">
    <location>
        <begin position="6"/>
        <end position="24"/>
    </location>
</feature>
<dbReference type="Pfam" id="PF01852">
    <property type="entry name" value="START"/>
    <property type="match status" value="1"/>
</dbReference>
<dbReference type="AlphaFoldDB" id="A0A7J6RVE3"/>
<evidence type="ECO:0000313" key="5">
    <source>
        <dbReference type="Proteomes" id="UP000574390"/>
    </source>
</evidence>
<dbReference type="PANTHER" id="PTHR19308:SF14">
    <property type="entry name" value="START DOMAIN-CONTAINING PROTEIN"/>
    <property type="match status" value="1"/>
</dbReference>
<dbReference type="SMART" id="SM00234">
    <property type="entry name" value="START"/>
    <property type="match status" value="1"/>
</dbReference>
<keyword evidence="2" id="KW-1133">Transmembrane helix</keyword>
<organism evidence="4 5">
    <name type="scientific">Perkinsus olseni</name>
    <name type="common">Perkinsus atlanticus</name>
    <dbReference type="NCBI Taxonomy" id="32597"/>
    <lineage>
        <taxon>Eukaryota</taxon>
        <taxon>Sar</taxon>
        <taxon>Alveolata</taxon>
        <taxon>Perkinsozoa</taxon>
        <taxon>Perkinsea</taxon>
        <taxon>Perkinsida</taxon>
        <taxon>Perkinsidae</taxon>
        <taxon>Perkinsus</taxon>
    </lineage>
</organism>
<dbReference type="EMBL" id="JABANM010019343">
    <property type="protein sequence ID" value="KAF4724637.1"/>
    <property type="molecule type" value="Genomic_DNA"/>
</dbReference>
<keyword evidence="2" id="KW-0472">Membrane</keyword>
<evidence type="ECO:0000256" key="2">
    <source>
        <dbReference type="SAM" id="Phobius"/>
    </source>
</evidence>
<dbReference type="SUPFAM" id="SSF55961">
    <property type="entry name" value="Bet v1-like"/>
    <property type="match status" value="1"/>
</dbReference>
<gene>
    <name evidence="4" type="ORF">FOZ62_028086</name>
</gene>
<feature type="region of interest" description="Disordered" evidence="1">
    <location>
        <begin position="27"/>
        <end position="64"/>
    </location>
</feature>
<proteinExistence type="predicted"/>
<dbReference type="InterPro" id="IPR055588">
    <property type="entry name" value="DUF7164"/>
</dbReference>
<dbReference type="Pfam" id="PF23741">
    <property type="entry name" value="DUF7164"/>
    <property type="match status" value="1"/>
</dbReference>
<dbReference type="GO" id="GO:0005737">
    <property type="term" value="C:cytoplasm"/>
    <property type="evidence" value="ECO:0007669"/>
    <property type="project" value="UniProtKB-ARBA"/>
</dbReference>
<keyword evidence="2" id="KW-0812">Transmembrane</keyword>
<dbReference type="PROSITE" id="PS50848">
    <property type="entry name" value="START"/>
    <property type="match status" value="1"/>
</dbReference>
<accession>A0A7J6RVE3</accession>
<feature type="region of interest" description="Disordered" evidence="1">
    <location>
        <begin position="741"/>
        <end position="794"/>
    </location>
</feature>
<dbReference type="CDD" id="cd00177">
    <property type="entry name" value="START"/>
    <property type="match status" value="1"/>
</dbReference>
<dbReference type="InterPro" id="IPR051213">
    <property type="entry name" value="START_lipid_transfer"/>
</dbReference>
<sequence>MSALITIMAGFVLLALGVQIGVWLSPSAQRQRPGPSSFRTAEDGRKNNRPMRSPSMMPASRRNVSRTQPLWESIGSEAFWKTPQGQARLKGEVTQAAEEVDAVLDALKSSSATTNQTTVRGVMICLPGKDSENRVRELRALYLSWLLALSREPPDLRTDLLIFTDGNGVDLAKSLGCVEDPRRGFSSPSRCVISLYTPIEDRSRPENQPEDPLLRYSGYINSIVSFAEYDGFDYHLVLRTDTDVFLTPGFNNWTLPENVTLLVGQGGYTVENAAAHLSYVSKTLGLRNEFNHPNVGSTWFGNLRLARAAARLSVASARWLIAEEYSEFEKCCAGTYGWPHWHWGVVSMYSGHLALNHIGNFAKSDDGHGLLDATSTNPDSVSNLKIKHVHCWHTDEQFSKFNHSRKGFPVLCGACRRVECCFYMNTSPSARHVTIETQRSAERFDVKSPTRLRRSLSLRRSSTDVPVSPREAVDMTLFDQHWTSRLQNRPYTRKKETGAWVGGAFLGLLALPFGPMGMVVLGAVGAGLGSLVGLVLDRRERRTGRLLASREHRRLKYLIRYASDRFPRSDDPAGFLESAAEQRRGVFLCAFYKVITEFKPVAEIGTISNTAKKELTLLYSFLCRDDVHQCLWIYTDDFLKNWRTLSSIDFLRICVDILRTLVSMDEALSSKPQFEVVKRMKAFIEHPNIKPIYEHSQWHPPPSTQKVIESLMYKDALERGGREDSEQGGIIREAVRYARQHHRSTSLGERQQKLSLPKVPLPPLNASPSPSVDNGEVDTPYVSPASSSRGGSPVILDDAIRETDLFVLSKGAATEADDEARTDSRVAANREVFFKDFDDFLNFDLDLKHKLPIGLGEFRFLEEKERESYTGWDVCVDKTKIKVVKLKSDVSPSVLVRAWATVTDTPAELVLYHIHDFERRVEWDKTFSEMRLLKPSKGDEFCDTLYCVLRAPFGVQARDFLQYRRVFVQPPKNQGDKRYLILMRSASRLEMPEVPQYIRAETIISGYIIEQAADSNDTSLFILSQTDIKGLIPKWIVNTAAGRVPVQWVESLQEACRKHRAQYPGYAQQMEEYLAQQVTPLPRESEAMRITATSL</sequence>
<feature type="transmembrane region" description="Helical" evidence="2">
    <location>
        <begin position="497"/>
        <end position="513"/>
    </location>
</feature>
<dbReference type="GO" id="GO:0008289">
    <property type="term" value="F:lipid binding"/>
    <property type="evidence" value="ECO:0007669"/>
    <property type="project" value="InterPro"/>
</dbReference>
<dbReference type="InterPro" id="IPR002913">
    <property type="entry name" value="START_lipid-bd_dom"/>
</dbReference>
<reference evidence="4 5" key="1">
    <citation type="submission" date="2020-04" db="EMBL/GenBank/DDBJ databases">
        <title>Perkinsus olseni comparative genomics.</title>
        <authorList>
            <person name="Bogema D.R."/>
        </authorList>
    </citation>
    <scope>NUCLEOTIDE SEQUENCE [LARGE SCALE GENOMIC DNA]</scope>
    <source>
        <strain evidence="4">ATCC PRA-205</strain>
    </source>
</reference>
<evidence type="ECO:0000313" key="4">
    <source>
        <dbReference type="EMBL" id="KAF4724637.1"/>
    </source>
</evidence>
<comment type="caution">
    <text evidence="4">The sequence shown here is derived from an EMBL/GenBank/DDBJ whole genome shotgun (WGS) entry which is preliminary data.</text>
</comment>
<evidence type="ECO:0000256" key="1">
    <source>
        <dbReference type="SAM" id="MobiDB-lite"/>
    </source>
</evidence>
<dbReference type="PANTHER" id="PTHR19308">
    <property type="entry name" value="PHOSPHATIDYLCHOLINE TRANSFER PROTEIN"/>
    <property type="match status" value="1"/>
</dbReference>
<feature type="domain" description="START" evidence="3">
    <location>
        <begin position="871"/>
        <end position="1061"/>
    </location>
</feature>
<dbReference type="Gene3D" id="3.30.530.20">
    <property type="match status" value="1"/>
</dbReference>